<evidence type="ECO:0000256" key="2">
    <source>
        <dbReference type="ARBA" id="ARBA00022723"/>
    </source>
</evidence>
<evidence type="ECO:0000256" key="4">
    <source>
        <dbReference type="ARBA" id="ARBA00022842"/>
    </source>
</evidence>
<evidence type="ECO:0000256" key="5">
    <source>
        <dbReference type="ARBA" id="ARBA00023277"/>
    </source>
</evidence>
<dbReference type="Gene3D" id="3.20.20.370">
    <property type="entry name" value="Glycoside hydrolase/deacetylase"/>
    <property type="match status" value="1"/>
</dbReference>
<sequence>MTTPDAYTRGQDGGGPDTPKRLIITADDFGADISVNEAVERAHTQGILTAASLMVGGAAVEDAVARARRLPGLGVGLHVVLADGAPVLPPEQIPALVGPDGRFPADMLRTALRIALSPAARAQMQAEVAAQFAAFAATGLPLDHVNAHKHFHLHPMIAAAMLRCGRQYGLRAIRVPAQPGGGMMAAWARLLARGWRARGLMTNDAVAGLTQSGAFDTPAMLAALAAIGPGLTELYTHPATRNAYDGSAAGYRYRDELAALIDPQVIAAVAASGAQTGSFARWADGPVAQQVEAA</sequence>
<keyword evidence="3" id="KW-0378">Hydrolase</keyword>
<comment type="cofactor">
    <cofactor evidence="1">
        <name>Mg(2+)</name>
        <dbReference type="ChEBI" id="CHEBI:18420"/>
    </cofactor>
</comment>
<evidence type="ECO:0000256" key="3">
    <source>
        <dbReference type="ARBA" id="ARBA00022801"/>
    </source>
</evidence>
<dbReference type="PANTHER" id="PTHR31609:SF1">
    <property type="entry name" value="CARBOHYDRATE DEACETYLASE"/>
    <property type="match status" value="1"/>
</dbReference>
<evidence type="ECO:0000256" key="1">
    <source>
        <dbReference type="ARBA" id="ARBA00001946"/>
    </source>
</evidence>
<keyword evidence="4" id="KW-0460">Magnesium</keyword>
<name>A0ABW9XH11_9SPHN</name>
<keyword evidence="2" id="KW-0479">Metal-binding</keyword>
<dbReference type="InterPro" id="IPR011330">
    <property type="entry name" value="Glyco_hydro/deAcase_b/a-brl"/>
</dbReference>
<gene>
    <name evidence="6" type="primary">hpnK</name>
    <name evidence="6" type="ORF">GTZ99_14965</name>
</gene>
<dbReference type="Proteomes" id="UP000753724">
    <property type="component" value="Unassembled WGS sequence"/>
</dbReference>
<dbReference type="EMBL" id="JAAAPO010000006">
    <property type="protein sequence ID" value="NBC37854.1"/>
    <property type="molecule type" value="Genomic_DNA"/>
</dbReference>
<dbReference type="Pfam" id="PF04794">
    <property type="entry name" value="YdjC"/>
    <property type="match status" value="1"/>
</dbReference>
<proteinExistence type="predicted"/>
<dbReference type="SUPFAM" id="SSF88713">
    <property type="entry name" value="Glycoside hydrolase/deacetylase"/>
    <property type="match status" value="1"/>
</dbReference>
<evidence type="ECO:0000313" key="6">
    <source>
        <dbReference type="EMBL" id="NBC37854.1"/>
    </source>
</evidence>
<organism evidence="6 7">
    <name type="scientific">Novosphingobium ovatum</name>
    <dbReference type="NCBI Taxonomy" id="1908523"/>
    <lineage>
        <taxon>Bacteria</taxon>
        <taxon>Pseudomonadati</taxon>
        <taxon>Pseudomonadota</taxon>
        <taxon>Alphaproteobacteria</taxon>
        <taxon>Sphingomonadales</taxon>
        <taxon>Sphingomonadaceae</taxon>
        <taxon>Novosphingobium</taxon>
    </lineage>
</organism>
<dbReference type="PANTHER" id="PTHR31609">
    <property type="entry name" value="YDJC DEACETYLASE FAMILY MEMBER"/>
    <property type="match status" value="1"/>
</dbReference>
<evidence type="ECO:0000313" key="7">
    <source>
        <dbReference type="Proteomes" id="UP000753724"/>
    </source>
</evidence>
<dbReference type="InterPro" id="IPR006879">
    <property type="entry name" value="YdjC-like"/>
</dbReference>
<reference evidence="7" key="1">
    <citation type="submission" date="2020-01" db="EMBL/GenBank/DDBJ databases">
        <title>Sphingomonas sp. strain CSW-10.</title>
        <authorList>
            <person name="Chen W.-M."/>
        </authorList>
    </citation>
    <scope>NUCLEOTIDE SEQUENCE [LARGE SCALE GENOMIC DNA]</scope>
    <source>
        <strain evidence="7">FSY-8</strain>
    </source>
</reference>
<protein>
    <submittedName>
        <fullName evidence="6">Hopanoid biosynthesis-associated protein HpnK</fullName>
    </submittedName>
</protein>
<accession>A0ABW9XH11</accession>
<comment type="caution">
    <text evidence="6">The sequence shown here is derived from an EMBL/GenBank/DDBJ whole genome shotgun (WGS) entry which is preliminary data.</text>
</comment>
<keyword evidence="7" id="KW-1185">Reference proteome</keyword>
<keyword evidence="5" id="KW-0119">Carbohydrate metabolism</keyword>
<dbReference type="NCBIfam" id="TIGR03473">
    <property type="entry name" value="HpnK"/>
    <property type="match status" value="1"/>
</dbReference>
<dbReference type="InterPro" id="IPR017836">
    <property type="entry name" value="Hopanoid_biosynth-assoc_HpnK"/>
</dbReference>